<keyword evidence="6" id="KW-0472">Membrane</keyword>
<accession>A0A5B9DSQ1</accession>
<proteinExistence type="predicted"/>
<gene>
    <name evidence="7" type="ORF">FNA67_19345</name>
</gene>
<evidence type="ECO:0000313" key="8">
    <source>
        <dbReference type="Proteomes" id="UP000321062"/>
    </source>
</evidence>
<dbReference type="EMBL" id="CP041690">
    <property type="protein sequence ID" value="QEE22186.1"/>
    <property type="molecule type" value="Genomic_DNA"/>
</dbReference>
<evidence type="ECO:0000313" key="7">
    <source>
        <dbReference type="EMBL" id="QEE22186.1"/>
    </source>
</evidence>
<evidence type="ECO:0000256" key="1">
    <source>
        <dbReference type="ARBA" id="ARBA00004429"/>
    </source>
</evidence>
<dbReference type="OrthoDB" id="9806302at2"/>
<organism evidence="7 8">
    <name type="scientific">Paradevosia tibetensis</name>
    <dbReference type="NCBI Taxonomy" id="1447062"/>
    <lineage>
        <taxon>Bacteria</taxon>
        <taxon>Pseudomonadati</taxon>
        <taxon>Pseudomonadota</taxon>
        <taxon>Alphaproteobacteria</taxon>
        <taxon>Hyphomicrobiales</taxon>
        <taxon>Devosiaceae</taxon>
        <taxon>Paradevosia</taxon>
    </lineage>
</organism>
<dbReference type="InterPro" id="IPR052031">
    <property type="entry name" value="Membrane_Transporter-Flippase"/>
</dbReference>
<keyword evidence="2" id="KW-0813">Transport</keyword>
<evidence type="ECO:0000256" key="6">
    <source>
        <dbReference type="ARBA" id="ARBA00023136"/>
    </source>
</evidence>
<keyword evidence="3" id="KW-1003">Cell membrane</keyword>
<evidence type="ECO:0000256" key="4">
    <source>
        <dbReference type="ARBA" id="ARBA00022692"/>
    </source>
</evidence>
<dbReference type="InterPro" id="IPR002528">
    <property type="entry name" value="MATE_fam"/>
</dbReference>
<evidence type="ECO:0000256" key="2">
    <source>
        <dbReference type="ARBA" id="ARBA00022448"/>
    </source>
</evidence>
<protein>
    <submittedName>
        <fullName evidence="7">MATE family efflux transporter</fullName>
    </submittedName>
</protein>
<dbReference type="RefSeq" id="WP_049708168.1">
    <property type="nucleotide sequence ID" value="NZ_BMFM01000001.1"/>
</dbReference>
<comment type="subcellular location">
    <subcellularLocation>
        <location evidence="1">Cell inner membrane</location>
        <topology evidence="1">Multi-pass membrane protein</topology>
    </subcellularLocation>
</comment>
<dbReference type="PIRSF" id="PIRSF006603">
    <property type="entry name" value="DinF"/>
    <property type="match status" value="1"/>
</dbReference>
<dbReference type="NCBIfam" id="TIGR00797">
    <property type="entry name" value="matE"/>
    <property type="match status" value="1"/>
</dbReference>
<dbReference type="GO" id="GO:0042910">
    <property type="term" value="F:xenobiotic transmembrane transporter activity"/>
    <property type="evidence" value="ECO:0007669"/>
    <property type="project" value="InterPro"/>
</dbReference>
<dbReference type="GO" id="GO:0005886">
    <property type="term" value="C:plasma membrane"/>
    <property type="evidence" value="ECO:0007669"/>
    <property type="project" value="UniProtKB-SubCell"/>
</dbReference>
<evidence type="ECO:0000256" key="5">
    <source>
        <dbReference type="ARBA" id="ARBA00022989"/>
    </source>
</evidence>
<dbReference type="Pfam" id="PF01554">
    <property type="entry name" value="MatE"/>
    <property type="match status" value="2"/>
</dbReference>
<dbReference type="AlphaFoldDB" id="A0A5B9DSQ1"/>
<dbReference type="Proteomes" id="UP000321062">
    <property type="component" value="Chromosome"/>
</dbReference>
<sequence>MTPTVRPLWQRFLVFLVPLMASNILQSLSGTINNIYVGQLIGVEALAAASTFFPIVFFLMSFIIGLSSGSTVLIGQAWGARNIDKVKQVAGTTLTVSTLAGVVVAVLGGLFTPQIMAVLGAPPDIVEVAIGYGRIFLIGMPAFFLFLVVTSILRGVGDTITPFVALTISIAVGLVTTPALILGWFGLPRIGVDAAAVASIAGFVAVLVFLFFYLRIRKHALAPDRVLLSHLRINPQLLLLILKLGVPAGVQMVVSSVAAIVVVGLVNRFGSEATAAYGAVNQVLSYVQFPAMSIGIATSIFGAQAIGGGQASQLRAITRTGLMMNVIITGALILLAYLFSEHIVRLFLTEDRVVEMTQTLLHIVLWSVVLFGASVVLTGIMRASGTVLVPMLISLATILCVELPGAILLSQHFGLNGIWMGYALSFSTMLVFQASYYWFFWRKKKVVALV</sequence>
<dbReference type="KEGG" id="yti:FNA67_19345"/>
<keyword evidence="4" id="KW-0812">Transmembrane</keyword>
<dbReference type="CDD" id="cd13138">
    <property type="entry name" value="MATE_yoeA_like"/>
    <property type="match status" value="1"/>
</dbReference>
<dbReference type="PANTHER" id="PTHR43549:SF3">
    <property type="entry name" value="MULTIDRUG RESISTANCE PROTEIN YPNP-RELATED"/>
    <property type="match status" value="1"/>
</dbReference>
<dbReference type="InterPro" id="IPR048279">
    <property type="entry name" value="MdtK-like"/>
</dbReference>
<dbReference type="GO" id="GO:0015297">
    <property type="term" value="F:antiporter activity"/>
    <property type="evidence" value="ECO:0007669"/>
    <property type="project" value="InterPro"/>
</dbReference>
<reference evidence="7 8" key="1">
    <citation type="journal article" date="2015" name="Int. J. Syst. Evol. Microbiol.">
        <title>Youhaiella tibetensis gen. nov., sp. nov., isolated from subsurface sediment.</title>
        <authorList>
            <person name="Wang Y.X."/>
            <person name="Huang F.Q."/>
            <person name="Nogi Y."/>
            <person name="Pang S.J."/>
            <person name="Wang P.K."/>
            <person name="Lv J."/>
        </authorList>
    </citation>
    <scope>NUCLEOTIDE SEQUENCE [LARGE SCALE GENOMIC DNA]</scope>
    <source>
        <strain evidence="8">fig4</strain>
    </source>
</reference>
<dbReference type="PANTHER" id="PTHR43549">
    <property type="entry name" value="MULTIDRUG RESISTANCE PROTEIN YPNP-RELATED"/>
    <property type="match status" value="1"/>
</dbReference>
<keyword evidence="5" id="KW-1133">Transmembrane helix</keyword>
<name>A0A5B9DSQ1_9HYPH</name>
<evidence type="ECO:0000256" key="3">
    <source>
        <dbReference type="ARBA" id="ARBA00022475"/>
    </source>
</evidence>
<keyword evidence="8" id="KW-1185">Reference proteome</keyword>